<comment type="caution">
    <text evidence="10">The sequence shown here is derived from an EMBL/GenBank/DDBJ whole genome shotgun (WGS) entry which is preliminary data.</text>
</comment>
<dbReference type="InterPro" id="IPR022357">
    <property type="entry name" value="MIP_CS"/>
</dbReference>
<dbReference type="OMA" id="NICTENT"/>
<dbReference type="GO" id="GO:0015250">
    <property type="term" value="F:water channel activity"/>
    <property type="evidence" value="ECO:0007669"/>
    <property type="project" value="TreeGrafter"/>
</dbReference>
<dbReference type="PANTHER" id="PTHR19139">
    <property type="entry name" value="AQUAPORIN TRANSPORTER"/>
    <property type="match status" value="1"/>
</dbReference>
<dbReference type="Gene3D" id="1.20.1080.10">
    <property type="entry name" value="Glycerol uptake facilitator protein"/>
    <property type="match status" value="1"/>
</dbReference>
<dbReference type="PANTHER" id="PTHR19139:SF199">
    <property type="entry name" value="MIP17260P"/>
    <property type="match status" value="1"/>
</dbReference>
<comment type="subcellular location">
    <subcellularLocation>
        <location evidence="1">Cell membrane</location>
        <topology evidence="1">Multi-pass membrane protein</topology>
    </subcellularLocation>
</comment>
<evidence type="ECO:0000256" key="9">
    <source>
        <dbReference type="SAM" id="Phobius"/>
    </source>
</evidence>
<dbReference type="EMBL" id="BFEA01000138">
    <property type="protein sequence ID" value="GBG70937.1"/>
    <property type="molecule type" value="Genomic_DNA"/>
</dbReference>
<keyword evidence="6 9" id="KW-1133">Transmembrane helix</keyword>
<dbReference type="InterPro" id="IPR000425">
    <property type="entry name" value="MIP"/>
</dbReference>
<comment type="similarity">
    <text evidence="2 8">Belongs to the MIP/aquaporin (TC 1.A.8) family.</text>
</comment>
<dbReference type="InterPro" id="IPR023271">
    <property type="entry name" value="Aquaporin-like"/>
</dbReference>
<name>A0A388KLM4_CHABU</name>
<feature type="transmembrane region" description="Helical" evidence="9">
    <location>
        <begin position="178"/>
        <end position="201"/>
    </location>
</feature>
<evidence type="ECO:0000313" key="10">
    <source>
        <dbReference type="EMBL" id="GBG70937.1"/>
    </source>
</evidence>
<evidence type="ECO:0008006" key="12">
    <source>
        <dbReference type="Google" id="ProtNLM"/>
    </source>
</evidence>
<feature type="transmembrane region" description="Helical" evidence="9">
    <location>
        <begin position="107"/>
        <end position="127"/>
    </location>
</feature>
<feature type="transmembrane region" description="Helical" evidence="9">
    <location>
        <begin position="30"/>
        <end position="52"/>
    </location>
</feature>
<protein>
    <recommendedName>
        <fullName evidence="12">Aquaporin</fullName>
    </recommendedName>
</protein>
<dbReference type="PRINTS" id="PR00783">
    <property type="entry name" value="MINTRINSICP"/>
</dbReference>
<evidence type="ECO:0000256" key="1">
    <source>
        <dbReference type="ARBA" id="ARBA00004651"/>
    </source>
</evidence>
<feature type="transmembrane region" description="Helical" evidence="9">
    <location>
        <begin position="221"/>
        <end position="243"/>
    </location>
</feature>
<dbReference type="OrthoDB" id="3222at2759"/>
<dbReference type="InterPro" id="IPR034294">
    <property type="entry name" value="Aquaporin_transptr"/>
</dbReference>
<dbReference type="Gramene" id="GBG70937">
    <property type="protein sequence ID" value="GBG70937"/>
    <property type="gene ID" value="CBR_g8238"/>
</dbReference>
<evidence type="ECO:0000256" key="5">
    <source>
        <dbReference type="ARBA" id="ARBA00022692"/>
    </source>
</evidence>
<evidence type="ECO:0000256" key="2">
    <source>
        <dbReference type="ARBA" id="ARBA00006175"/>
    </source>
</evidence>
<accession>A0A388KLM4</accession>
<reference evidence="10 11" key="1">
    <citation type="journal article" date="2018" name="Cell">
        <title>The Chara Genome: Secondary Complexity and Implications for Plant Terrestrialization.</title>
        <authorList>
            <person name="Nishiyama T."/>
            <person name="Sakayama H."/>
            <person name="Vries J.D."/>
            <person name="Buschmann H."/>
            <person name="Saint-Marcoux D."/>
            <person name="Ullrich K.K."/>
            <person name="Haas F.B."/>
            <person name="Vanderstraeten L."/>
            <person name="Becker D."/>
            <person name="Lang D."/>
            <person name="Vosolsobe S."/>
            <person name="Rombauts S."/>
            <person name="Wilhelmsson P.K.I."/>
            <person name="Janitza P."/>
            <person name="Kern R."/>
            <person name="Heyl A."/>
            <person name="Rumpler F."/>
            <person name="Villalobos L.I.A.C."/>
            <person name="Clay J.M."/>
            <person name="Skokan R."/>
            <person name="Toyoda A."/>
            <person name="Suzuki Y."/>
            <person name="Kagoshima H."/>
            <person name="Schijlen E."/>
            <person name="Tajeshwar N."/>
            <person name="Catarino B."/>
            <person name="Hetherington A.J."/>
            <person name="Saltykova A."/>
            <person name="Bonnot C."/>
            <person name="Breuninger H."/>
            <person name="Symeonidi A."/>
            <person name="Radhakrishnan G.V."/>
            <person name="Van Nieuwerburgh F."/>
            <person name="Deforce D."/>
            <person name="Chang C."/>
            <person name="Karol K.G."/>
            <person name="Hedrich R."/>
            <person name="Ulvskov P."/>
            <person name="Glockner G."/>
            <person name="Delwiche C.F."/>
            <person name="Petrasek J."/>
            <person name="Van de Peer Y."/>
            <person name="Friml J."/>
            <person name="Beilby M."/>
            <person name="Dolan L."/>
            <person name="Kohara Y."/>
            <person name="Sugano S."/>
            <person name="Fujiyama A."/>
            <person name="Delaux P.-M."/>
            <person name="Quint M."/>
            <person name="TheiBen G."/>
            <person name="Hagemann M."/>
            <person name="Harholt J."/>
            <person name="Dunand C."/>
            <person name="Zachgo S."/>
            <person name="Langdale J."/>
            <person name="Maumus F."/>
            <person name="Straeten D.V.D."/>
            <person name="Gould S.B."/>
            <person name="Rensing S.A."/>
        </authorList>
    </citation>
    <scope>NUCLEOTIDE SEQUENCE [LARGE SCALE GENOMIC DNA]</scope>
    <source>
        <strain evidence="10 11">S276</strain>
    </source>
</reference>
<proteinExistence type="inferred from homology"/>
<evidence type="ECO:0000256" key="7">
    <source>
        <dbReference type="ARBA" id="ARBA00023136"/>
    </source>
</evidence>
<dbReference type="PROSITE" id="PS00221">
    <property type="entry name" value="MIP"/>
    <property type="match status" value="1"/>
</dbReference>
<evidence type="ECO:0000256" key="4">
    <source>
        <dbReference type="ARBA" id="ARBA00022475"/>
    </source>
</evidence>
<organism evidence="10 11">
    <name type="scientific">Chara braunii</name>
    <name type="common">Braun's stonewort</name>
    <dbReference type="NCBI Taxonomy" id="69332"/>
    <lineage>
        <taxon>Eukaryota</taxon>
        <taxon>Viridiplantae</taxon>
        <taxon>Streptophyta</taxon>
        <taxon>Charophyceae</taxon>
        <taxon>Charales</taxon>
        <taxon>Characeae</taxon>
        <taxon>Chara</taxon>
    </lineage>
</organism>
<keyword evidence="7 9" id="KW-0472">Membrane</keyword>
<keyword evidence="5 8" id="KW-0812">Transmembrane</keyword>
<dbReference type="Proteomes" id="UP000265515">
    <property type="component" value="Unassembled WGS sequence"/>
</dbReference>
<evidence type="ECO:0000256" key="8">
    <source>
        <dbReference type="RuleBase" id="RU000477"/>
    </source>
</evidence>
<gene>
    <name evidence="10" type="ORF">CBR_g8238</name>
</gene>
<dbReference type="SUPFAM" id="SSF81338">
    <property type="entry name" value="Aquaporin-like"/>
    <property type="match status" value="1"/>
</dbReference>
<dbReference type="NCBIfam" id="TIGR00861">
    <property type="entry name" value="MIP"/>
    <property type="match status" value="1"/>
</dbReference>
<evidence type="ECO:0000256" key="3">
    <source>
        <dbReference type="ARBA" id="ARBA00022448"/>
    </source>
</evidence>
<dbReference type="CDD" id="cd00333">
    <property type="entry name" value="MIP"/>
    <property type="match status" value="1"/>
</dbReference>
<dbReference type="Pfam" id="PF00230">
    <property type="entry name" value="MIP"/>
    <property type="match status" value="1"/>
</dbReference>
<evidence type="ECO:0000256" key="6">
    <source>
        <dbReference type="ARBA" id="ARBA00022989"/>
    </source>
</evidence>
<dbReference type="GO" id="GO:0005886">
    <property type="term" value="C:plasma membrane"/>
    <property type="evidence" value="ECO:0007669"/>
    <property type="project" value="UniProtKB-SubCell"/>
</dbReference>
<keyword evidence="4" id="KW-1003">Cell membrane</keyword>
<sequence>MADTDNMVYLGSADESLASTAAWKATIAEFIGTLLFIFIGCGSVVATVDLLAGGATDISQAMAVAVTHGIALAVVIASTSVVSGGHINPAVTFGIVLSGKLSILRGLMYWVGQLLGGVVGALLLKWTTPVKYQGSLGSHGLGADIEWSSGLIIEIILTFMLVFTVFGTAVDKRGPAAIAPLAIGLSVLVGIVVGFPFTGGSMNPARSFGPAFVSGTWGNHWVYWVGPLIGGAIASLVYTWVFLPPSRPTTRRVGQDEYAPVDAA</sequence>
<keyword evidence="3 8" id="KW-0813">Transport</keyword>
<dbReference type="STRING" id="69332.A0A388KLM4"/>
<keyword evidence="11" id="KW-1185">Reference proteome</keyword>
<dbReference type="AlphaFoldDB" id="A0A388KLM4"/>
<evidence type="ECO:0000313" key="11">
    <source>
        <dbReference type="Proteomes" id="UP000265515"/>
    </source>
</evidence>
<feature type="transmembrane region" description="Helical" evidence="9">
    <location>
        <begin position="147"/>
        <end position="166"/>
    </location>
</feature>